<evidence type="ECO:0000256" key="11">
    <source>
        <dbReference type="ARBA" id="ARBA00023306"/>
    </source>
</evidence>
<reference evidence="16 17" key="1">
    <citation type="submission" date="2018-03" db="EMBL/GenBank/DDBJ databases">
        <title>Genome assembly of novel Miniimonas species PCH200.</title>
        <authorList>
            <person name="Thakur V."/>
            <person name="Kumar V."/>
            <person name="Singh D."/>
        </authorList>
    </citation>
    <scope>NUCLEOTIDE SEQUENCE [LARGE SCALE GENOMIC DNA]</scope>
    <source>
        <strain evidence="16 17">PCH200</strain>
    </source>
</reference>
<protein>
    <recommendedName>
        <fullName evidence="5 12">Cell division protein FtsX</fullName>
    </recommendedName>
</protein>
<dbReference type="PANTHER" id="PTHR47755">
    <property type="entry name" value="CELL DIVISION PROTEIN FTSX"/>
    <property type="match status" value="1"/>
</dbReference>
<evidence type="ECO:0000256" key="1">
    <source>
        <dbReference type="ARBA" id="ARBA00003552"/>
    </source>
</evidence>
<keyword evidence="10 12" id="KW-0472">Membrane</keyword>
<evidence type="ECO:0000256" key="3">
    <source>
        <dbReference type="ARBA" id="ARBA00007379"/>
    </source>
</evidence>
<evidence type="ECO:0000256" key="5">
    <source>
        <dbReference type="ARBA" id="ARBA00021907"/>
    </source>
</evidence>
<evidence type="ECO:0000256" key="4">
    <source>
        <dbReference type="ARBA" id="ARBA00011160"/>
    </source>
</evidence>
<dbReference type="Pfam" id="PF02687">
    <property type="entry name" value="FtsX"/>
    <property type="match status" value="1"/>
</dbReference>
<dbReference type="NCBIfam" id="NF038346">
    <property type="entry name" value="FtsX_actino"/>
    <property type="match status" value="1"/>
</dbReference>
<feature type="transmembrane region" description="Helical" evidence="13">
    <location>
        <begin position="21"/>
        <end position="42"/>
    </location>
</feature>
<gene>
    <name evidence="16" type="ORF">C8046_05640</name>
</gene>
<dbReference type="Gene3D" id="3.30.70.3040">
    <property type="match status" value="1"/>
</dbReference>
<evidence type="ECO:0000256" key="7">
    <source>
        <dbReference type="ARBA" id="ARBA00022618"/>
    </source>
</evidence>
<accession>A0A2U1ZTG3</accession>
<dbReference type="PANTHER" id="PTHR47755:SF1">
    <property type="entry name" value="CELL DIVISION PROTEIN FTSX"/>
    <property type="match status" value="1"/>
</dbReference>
<feature type="transmembrane region" description="Helical" evidence="13">
    <location>
        <begin position="225"/>
        <end position="258"/>
    </location>
</feature>
<evidence type="ECO:0000256" key="2">
    <source>
        <dbReference type="ARBA" id="ARBA00004651"/>
    </source>
</evidence>
<evidence type="ECO:0000256" key="8">
    <source>
        <dbReference type="ARBA" id="ARBA00022692"/>
    </source>
</evidence>
<dbReference type="AlphaFoldDB" id="A0A2U1ZTG3"/>
<dbReference type="OrthoDB" id="9812531at2"/>
<evidence type="ECO:0000256" key="13">
    <source>
        <dbReference type="SAM" id="Phobius"/>
    </source>
</evidence>
<dbReference type="Pfam" id="PF18075">
    <property type="entry name" value="FtsX_ECD"/>
    <property type="match status" value="1"/>
</dbReference>
<feature type="transmembrane region" description="Helical" evidence="13">
    <location>
        <begin position="182"/>
        <end position="205"/>
    </location>
</feature>
<dbReference type="GO" id="GO:0051301">
    <property type="term" value="P:cell division"/>
    <property type="evidence" value="ECO:0007669"/>
    <property type="project" value="UniProtKB-KW"/>
</dbReference>
<evidence type="ECO:0000256" key="12">
    <source>
        <dbReference type="PIRNR" id="PIRNR003097"/>
    </source>
</evidence>
<dbReference type="PIRSF" id="PIRSF003097">
    <property type="entry name" value="FtsX"/>
    <property type="match status" value="1"/>
</dbReference>
<keyword evidence="9 13" id="KW-1133">Transmembrane helix</keyword>
<evidence type="ECO:0000259" key="15">
    <source>
        <dbReference type="Pfam" id="PF18075"/>
    </source>
</evidence>
<keyword evidence="17" id="KW-1185">Reference proteome</keyword>
<evidence type="ECO:0000313" key="17">
    <source>
        <dbReference type="Proteomes" id="UP000245166"/>
    </source>
</evidence>
<name>A0A2U1ZTG3_9MICO</name>
<evidence type="ECO:0000256" key="9">
    <source>
        <dbReference type="ARBA" id="ARBA00022989"/>
    </source>
</evidence>
<keyword evidence="8 13" id="KW-0812">Transmembrane</keyword>
<keyword evidence="7 12" id="KW-0132">Cell division</keyword>
<evidence type="ECO:0000256" key="6">
    <source>
        <dbReference type="ARBA" id="ARBA00022475"/>
    </source>
</evidence>
<dbReference type="Proteomes" id="UP000245166">
    <property type="component" value="Unassembled WGS sequence"/>
</dbReference>
<proteinExistence type="inferred from homology"/>
<comment type="subcellular location">
    <subcellularLocation>
        <location evidence="2">Cell membrane</location>
        <topology evidence="2">Multi-pass membrane protein</topology>
    </subcellularLocation>
</comment>
<keyword evidence="6 12" id="KW-1003">Cell membrane</keyword>
<evidence type="ECO:0000259" key="14">
    <source>
        <dbReference type="Pfam" id="PF02687"/>
    </source>
</evidence>
<dbReference type="GO" id="GO:0005886">
    <property type="term" value="C:plasma membrane"/>
    <property type="evidence" value="ECO:0007669"/>
    <property type="project" value="UniProtKB-SubCell"/>
</dbReference>
<dbReference type="EMBL" id="PYHR01000002">
    <property type="protein sequence ID" value="PWD50223.1"/>
    <property type="molecule type" value="Genomic_DNA"/>
</dbReference>
<dbReference type="InterPro" id="IPR003838">
    <property type="entry name" value="ABC3_permease_C"/>
</dbReference>
<evidence type="ECO:0000313" key="16">
    <source>
        <dbReference type="EMBL" id="PWD50223.1"/>
    </source>
</evidence>
<feature type="domain" description="ABC3 transporter permease C-terminal" evidence="14">
    <location>
        <begin position="187"/>
        <end position="306"/>
    </location>
</feature>
<evidence type="ECO:0000256" key="10">
    <source>
        <dbReference type="ARBA" id="ARBA00023136"/>
    </source>
</evidence>
<comment type="subunit">
    <text evidence="4">Forms a membrane-associated complex with FtsE.</text>
</comment>
<feature type="domain" description="FtsX extracellular" evidence="15">
    <location>
        <begin position="57"/>
        <end position="163"/>
    </location>
</feature>
<dbReference type="InterPro" id="IPR004513">
    <property type="entry name" value="FtsX"/>
</dbReference>
<sequence>MSRLRFVLGEIGQGLRRNLSMAVSVVLVTFVSLTFVGSASLLQMQIGKMKGEWYDRVEVSVFLCPTGPPRVETCAGGEATEEQITEIRGILEAPAMQPYVEEVFFETKEQAYEAVREQAGEEDWFELLDVDQMQASFRVKLTDPTQIDIVMDEVAGRTGVEEVLDQREIFQPIFLVMNRATVLSVGLAVVMTITAVLLITTTIRLSAMSRRRETEIMRFVGASNFFIQLPFMLEGALAALLGAVLATGTLWFGVRYGVEDWLSGQVGFVTDYVTTAEVWLIAPALAGIGIAIAAISSLVSLSRYTKV</sequence>
<dbReference type="RefSeq" id="WP_109228606.1">
    <property type="nucleotide sequence ID" value="NZ_PYHR01000002.1"/>
</dbReference>
<dbReference type="InterPro" id="IPR040690">
    <property type="entry name" value="FtsX_ECD"/>
</dbReference>
<feature type="transmembrane region" description="Helical" evidence="13">
    <location>
        <begin position="278"/>
        <end position="301"/>
    </location>
</feature>
<keyword evidence="11 12" id="KW-0131">Cell cycle</keyword>
<organism evidence="16 17">
    <name type="scientific">Serinibacter arcticus</name>
    <dbReference type="NCBI Taxonomy" id="1655435"/>
    <lineage>
        <taxon>Bacteria</taxon>
        <taxon>Bacillati</taxon>
        <taxon>Actinomycetota</taxon>
        <taxon>Actinomycetes</taxon>
        <taxon>Micrococcales</taxon>
        <taxon>Beutenbergiaceae</taxon>
        <taxon>Serinibacter</taxon>
    </lineage>
</organism>
<comment type="similarity">
    <text evidence="3 12">Belongs to the ABC-4 integral membrane protein family. FtsX subfamily.</text>
</comment>
<dbReference type="InterPro" id="IPR047929">
    <property type="entry name" value="FtsX_actino"/>
</dbReference>
<comment type="caution">
    <text evidence="16">The sequence shown here is derived from an EMBL/GenBank/DDBJ whole genome shotgun (WGS) entry which is preliminary data.</text>
</comment>
<comment type="function">
    <text evidence="1">Part of the ABC transporter FtsEX involved in cellular division.</text>
</comment>